<evidence type="ECO:0000313" key="8">
    <source>
        <dbReference type="Proteomes" id="UP000234341"/>
    </source>
</evidence>
<dbReference type="PANTHER" id="PTHR30086:SF20">
    <property type="entry name" value="ARGININE EXPORTER PROTEIN ARGO-RELATED"/>
    <property type="match status" value="1"/>
</dbReference>
<name>A0A2N5CHT2_9BURK</name>
<feature type="transmembrane region" description="Helical" evidence="6">
    <location>
        <begin position="146"/>
        <end position="169"/>
    </location>
</feature>
<organism evidence="7 8">
    <name type="scientific">Cupriavidus pauculus</name>
    <dbReference type="NCBI Taxonomy" id="82633"/>
    <lineage>
        <taxon>Bacteria</taxon>
        <taxon>Pseudomonadati</taxon>
        <taxon>Pseudomonadota</taxon>
        <taxon>Betaproteobacteria</taxon>
        <taxon>Burkholderiales</taxon>
        <taxon>Burkholderiaceae</taxon>
        <taxon>Cupriavidus</taxon>
    </lineage>
</organism>
<keyword evidence="5 6" id="KW-0472">Membrane</keyword>
<feature type="transmembrane region" description="Helical" evidence="6">
    <location>
        <begin position="181"/>
        <end position="203"/>
    </location>
</feature>
<dbReference type="GO" id="GO:0015171">
    <property type="term" value="F:amino acid transmembrane transporter activity"/>
    <property type="evidence" value="ECO:0007669"/>
    <property type="project" value="TreeGrafter"/>
</dbReference>
<evidence type="ECO:0000256" key="2">
    <source>
        <dbReference type="ARBA" id="ARBA00022475"/>
    </source>
</evidence>
<evidence type="ECO:0000256" key="6">
    <source>
        <dbReference type="SAM" id="Phobius"/>
    </source>
</evidence>
<keyword evidence="2" id="KW-1003">Cell membrane</keyword>
<gene>
    <name evidence="7" type="ORF">CYJ10_00040</name>
</gene>
<dbReference type="AlphaFoldDB" id="A0A2N5CHT2"/>
<reference evidence="7 8" key="1">
    <citation type="submission" date="2017-12" db="EMBL/GenBank/DDBJ databases">
        <title>Genome sequence of the active heterotrophic nitrifier-denitrifier, Cupriavidus pauculus UM1.</title>
        <authorList>
            <person name="Putonti C."/>
            <person name="Castignetti D."/>
        </authorList>
    </citation>
    <scope>NUCLEOTIDE SEQUENCE [LARGE SCALE GENOMIC DNA]</scope>
    <source>
        <strain evidence="7 8">UM1</strain>
    </source>
</reference>
<feature type="transmembrane region" description="Helical" evidence="6">
    <location>
        <begin position="40"/>
        <end position="65"/>
    </location>
</feature>
<keyword evidence="3 6" id="KW-0812">Transmembrane</keyword>
<feature type="transmembrane region" description="Helical" evidence="6">
    <location>
        <begin position="71"/>
        <end position="91"/>
    </location>
</feature>
<feature type="transmembrane region" description="Helical" evidence="6">
    <location>
        <begin position="112"/>
        <end position="134"/>
    </location>
</feature>
<proteinExistence type="predicted"/>
<dbReference type="OrthoDB" id="9804822at2"/>
<keyword evidence="4 6" id="KW-1133">Transmembrane helix</keyword>
<dbReference type="Proteomes" id="UP000234341">
    <property type="component" value="Unassembled WGS sequence"/>
</dbReference>
<dbReference type="EMBL" id="PJRP01000001">
    <property type="protein sequence ID" value="PLQ01745.1"/>
    <property type="molecule type" value="Genomic_DNA"/>
</dbReference>
<comment type="caution">
    <text evidence="7">The sequence shown here is derived from an EMBL/GenBank/DDBJ whole genome shotgun (WGS) entry which is preliminary data.</text>
</comment>
<dbReference type="RefSeq" id="WP_101679556.1">
    <property type="nucleotide sequence ID" value="NZ_PJRP01000001.1"/>
</dbReference>
<dbReference type="PIRSF" id="PIRSF006324">
    <property type="entry name" value="LeuE"/>
    <property type="match status" value="1"/>
</dbReference>
<evidence type="ECO:0000256" key="1">
    <source>
        <dbReference type="ARBA" id="ARBA00004651"/>
    </source>
</evidence>
<dbReference type="Pfam" id="PF01810">
    <property type="entry name" value="LysE"/>
    <property type="match status" value="1"/>
</dbReference>
<dbReference type="PANTHER" id="PTHR30086">
    <property type="entry name" value="ARGININE EXPORTER PROTEIN ARGO"/>
    <property type="match status" value="1"/>
</dbReference>
<protein>
    <submittedName>
        <fullName evidence="7">LysE family translocator</fullName>
    </submittedName>
</protein>
<dbReference type="InterPro" id="IPR001123">
    <property type="entry name" value="LeuE-type"/>
</dbReference>
<evidence type="ECO:0000256" key="5">
    <source>
        <dbReference type="ARBA" id="ARBA00023136"/>
    </source>
</evidence>
<evidence type="ECO:0000256" key="4">
    <source>
        <dbReference type="ARBA" id="ARBA00022989"/>
    </source>
</evidence>
<evidence type="ECO:0000313" key="7">
    <source>
        <dbReference type="EMBL" id="PLQ01745.1"/>
    </source>
</evidence>
<sequence length="209" mass="21995">MDSTTLFLYLIAVAAVMVTPGPTMLLALSNGATRPMRVAACGIAGAALADLILIGAVGCGLGAVLQASEHLFTAIKWLGAAYLFYLAVSMWRAPTQALVATSDATSASGRAAFLRALFVALSNPKTILFTSAFVPQFVHADKPVAVQYVILAVIAALMDIVMMAIYAFGGRHAVRTLSARAVQWINRGCAGMLAFLAVGLSLYRRSDLR</sequence>
<dbReference type="GO" id="GO:0005886">
    <property type="term" value="C:plasma membrane"/>
    <property type="evidence" value="ECO:0007669"/>
    <property type="project" value="UniProtKB-SubCell"/>
</dbReference>
<evidence type="ECO:0000256" key="3">
    <source>
        <dbReference type="ARBA" id="ARBA00022692"/>
    </source>
</evidence>
<accession>A0A2N5CHT2</accession>
<feature type="transmembrane region" description="Helical" evidence="6">
    <location>
        <begin position="6"/>
        <end position="28"/>
    </location>
</feature>
<comment type="subcellular location">
    <subcellularLocation>
        <location evidence="1">Cell membrane</location>
        <topology evidence="1">Multi-pass membrane protein</topology>
    </subcellularLocation>
</comment>
<dbReference type="STRING" id="82633.GCA_000974605_05820"/>